<evidence type="ECO:0000313" key="2">
    <source>
        <dbReference type="Proteomes" id="UP000019364"/>
    </source>
</evidence>
<gene>
    <name evidence="1" type="ORF">JCM16418_3071</name>
</gene>
<reference evidence="1 2" key="1">
    <citation type="journal article" date="2014" name="Genome Announc.">
        <title>Draft Genome Sequence of Paenibacillus pini JCM 16418T, Isolated from the Rhizosphere of Pine Tree.</title>
        <authorList>
            <person name="Yuki M."/>
            <person name="Oshima K."/>
            <person name="Suda W."/>
            <person name="Oshida Y."/>
            <person name="Kitamura K."/>
            <person name="Iida Y."/>
            <person name="Hattori M."/>
            <person name="Ohkuma M."/>
        </authorList>
    </citation>
    <scope>NUCLEOTIDE SEQUENCE [LARGE SCALE GENOMIC DNA]</scope>
    <source>
        <strain evidence="1 2">JCM 16418</strain>
    </source>
</reference>
<dbReference type="OrthoDB" id="2629881at2"/>
<dbReference type="STRING" id="1236976.JCM16418_3071"/>
<accession>W7YDF6</accession>
<sequence length="77" mass="9091">MIEQIAEYEQRIAYYEKKLKALAQDQAVNEDVITFIRDMLDDVQKCHQQNVTLRKLVLKSSAQQNKMSTKLRDALYE</sequence>
<dbReference type="EMBL" id="BAVZ01000009">
    <property type="protein sequence ID" value="GAF08960.1"/>
    <property type="molecule type" value="Genomic_DNA"/>
</dbReference>
<organism evidence="1 2">
    <name type="scientific">Paenibacillus pini JCM 16418</name>
    <dbReference type="NCBI Taxonomy" id="1236976"/>
    <lineage>
        <taxon>Bacteria</taxon>
        <taxon>Bacillati</taxon>
        <taxon>Bacillota</taxon>
        <taxon>Bacilli</taxon>
        <taxon>Bacillales</taxon>
        <taxon>Paenibacillaceae</taxon>
        <taxon>Paenibacillus</taxon>
    </lineage>
</organism>
<name>W7YDF6_9BACL</name>
<keyword evidence="2" id="KW-1185">Reference proteome</keyword>
<protein>
    <submittedName>
        <fullName evidence="1">Uncharacterized protein</fullName>
    </submittedName>
</protein>
<dbReference type="AlphaFoldDB" id="W7YDF6"/>
<proteinExistence type="predicted"/>
<comment type="caution">
    <text evidence="1">The sequence shown here is derived from an EMBL/GenBank/DDBJ whole genome shotgun (WGS) entry which is preliminary data.</text>
</comment>
<dbReference type="Proteomes" id="UP000019364">
    <property type="component" value="Unassembled WGS sequence"/>
</dbReference>
<dbReference type="RefSeq" id="WP_036649912.1">
    <property type="nucleotide sequence ID" value="NZ_BAVZ01000009.1"/>
</dbReference>
<evidence type="ECO:0000313" key="1">
    <source>
        <dbReference type="EMBL" id="GAF08960.1"/>
    </source>
</evidence>